<protein>
    <submittedName>
        <fullName evidence="1">Uncharacterized protein</fullName>
    </submittedName>
</protein>
<proteinExistence type="predicted"/>
<name>A0ABD2WWH9_9HYME</name>
<gene>
    <name evidence="1" type="ORF">TKK_008949</name>
</gene>
<comment type="caution">
    <text evidence="1">The sequence shown here is derived from an EMBL/GenBank/DDBJ whole genome shotgun (WGS) entry which is preliminary data.</text>
</comment>
<reference evidence="1 2" key="1">
    <citation type="journal article" date="2024" name="bioRxiv">
        <title>A reference genome for Trichogramma kaykai: A tiny desert-dwelling parasitoid wasp with competing sex-ratio distorters.</title>
        <authorList>
            <person name="Culotta J."/>
            <person name="Lindsey A.R."/>
        </authorList>
    </citation>
    <scope>NUCLEOTIDE SEQUENCE [LARGE SCALE GENOMIC DNA]</scope>
    <source>
        <strain evidence="1 2">KSX58</strain>
    </source>
</reference>
<sequence length="72" mass="8016">MYICAERSDNTGHLPHAKPRTCVVYKHTRALIFSLRLEIRTAAAAAAAANHRRIGLPTCLSSIRVRPIYICV</sequence>
<evidence type="ECO:0000313" key="2">
    <source>
        <dbReference type="Proteomes" id="UP001627154"/>
    </source>
</evidence>
<organism evidence="1 2">
    <name type="scientific">Trichogramma kaykai</name>
    <dbReference type="NCBI Taxonomy" id="54128"/>
    <lineage>
        <taxon>Eukaryota</taxon>
        <taxon>Metazoa</taxon>
        <taxon>Ecdysozoa</taxon>
        <taxon>Arthropoda</taxon>
        <taxon>Hexapoda</taxon>
        <taxon>Insecta</taxon>
        <taxon>Pterygota</taxon>
        <taxon>Neoptera</taxon>
        <taxon>Endopterygota</taxon>
        <taxon>Hymenoptera</taxon>
        <taxon>Apocrita</taxon>
        <taxon>Proctotrupomorpha</taxon>
        <taxon>Chalcidoidea</taxon>
        <taxon>Trichogrammatidae</taxon>
        <taxon>Trichogramma</taxon>
    </lineage>
</organism>
<dbReference type="Proteomes" id="UP001627154">
    <property type="component" value="Unassembled WGS sequence"/>
</dbReference>
<dbReference type="AlphaFoldDB" id="A0ABD2WWH9"/>
<evidence type="ECO:0000313" key="1">
    <source>
        <dbReference type="EMBL" id="KAL3397387.1"/>
    </source>
</evidence>
<accession>A0ABD2WWH9</accession>
<dbReference type="EMBL" id="JBJJXI010000066">
    <property type="protein sequence ID" value="KAL3397387.1"/>
    <property type="molecule type" value="Genomic_DNA"/>
</dbReference>
<keyword evidence="2" id="KW-1185">Reference proteome</keyword>